<protein>
    <recommendedName>
        <fullName evidence="1">NrS-1 polymerase-like helicase domain-containing protein</fullName>
    </recommendedName>
</protein>
<proteinExistence type="predicted"/>
<dbReference type="STRING" id="1163617.SCD_n01069"/>
<dbReference type="KEGG" id="sdr:SCD_n01069"/>
<feature type="domain" description="NrS-1 polymerase-like helicase" evidence="1">
    <location>
        <begin position="221"/>
        <end position="329"/>
    </location>
</feature>
<dbReference type="InterPro" id="IPR045455">
    <property type="entry name" value="NrS-1_pol-like_helicase"/>
</dbReference>
<keyword evidence="3" id="KW-1185">Reference proteome</keyword>
<dbReference type="Pfam" id="PF19263">
    <property type="entry name" value="DUF5906"/>
    <property type="match status" value="1"/>
</dbReference>
<evidence type="ECO:0000259" key="1">
    <source>
        <dbReference type="Pfam" id="PF19263"/>
    </source>
</evidence>
<sequence length="491" mass="54942">MTALPILSGATTLEQLKQLLPLAYLHRNVSEDDFIEGTLSKAQTFDDTFNLSDLQSIIGINDGTDQSLPAIAGQQGASSAIDDLNQNYAWIEANTSIYRLEYGDFIEPAKFKTQHDNKTVSIQSGGSSKSVGIGTAWLKHPERRQHRQLVIRPSEDLVTSDNCLNEWRGFAVQPMKGGIKPFTELLVRLVPEQEAQRYVLAWLAHLIQHPEIKMHVSLAFWGQEQGVGKNLFFETIADIIGSTHAAVIGQAALIGSFNGWANRRVFIIGDEVSSTDRRQDADKLKGLITSTSVSINEKYQPAREVPNLMNFVFLSNHNDALFLDDKDRRFFVWEITAGRLPEAMAQEYVAWKNNGGLSTLLHSLLICDIKSFNPKAHAPMTAAKQQMVQDNRSDLETWLADLMTSDITQVLGREVVTAHELAGRYDRETDRRNTSAKAITGACKKLGAHARTNQVRLKNGRKVRAMAIARADYWKQQPDAEWAVEMEKLLK</sequence>
<dbReference type="AlphaFoldDB" id="S6A9Y2"/>
<evidence type="ECO:0000313" key="3">
    <source>
        <dbReference type="Proteomes" id="UP000015559"/>
    </source>
</evidence>
<evidence type="ECO:0000313" key="2">
    <source>
        <dbReference type="EMBL" id="BAN34905.1"/>
    </source>
</evidence>
<accession>S6A9Y2</accession>
<dbReference type="eggNOG" id="COG3378">
    <property type="taxonomic scope" value="Bacteria"/>
</dbReference>
<name>S6A9Y2_SULDS</name>
<reference evidence="2 3" key="1">
    <citation type="journal article" date="2012" name="Appl. Environ. Microbiol.">
        <title>Draft genome sequence of a psychrotolerant sulfur-oxidizing bacterium, Sulfuricella denitrificans skB26, and proteomic insights into cold adaptation.</title>
        <authorList>
            <person name="Watanabe T."/>
            <person name="Kojima H."/>
            <person name="Fukui M."/>
        </authorList>
    </citation>
    <scope>NUCLEOTIDE SEQUENCE [LARGE SCALE GENOMIC DNA]</scope>
    <source>
        <strain evidence="3">skB26</strain>
    </source>
</reference>
<dbReference type="EMBL" id="AP013066">
    <property type="protein sequence ID" value="BAN34905.1"/>
    <property type="molecule type" value="Genomic_DNA"/>
</dbReference>
<dbReference type="RefSeq" id="WP_009206146.1">
    <property type="nucleotide sequence ID" value="NC_022357.1"/>
</dbReference>
<organism evidence="2 3">
    <name type="scientific">Sulfuricella denitrificans (strain DSM 22764 / NBRC 105220 / skB26)</name>
    <dbReference type="NCBI Taxonomy" id="1163617"/>
    <lineage>
        <taxon>Bacteria</taxon>
        <taxon>Pseudomonadati</taxon>
        <taxon>Pseudomonadota</taxon>
        <taxon>Betaproteobacteria</taxon>
        <taxon>Nitrosomonadales</taxon>
        <taxon>Sulfuricellaceae</taxon>
        <taxon>Sulfuricella</taxon>
    </lineage>
</organism>
<dbReference type="OrthoDB" id="110640at2"/>
<dbReference type="HOGENOM" id="CLU_555391_0_0_4"/>
<dbReference type="InterPro" id="IPR027417">
    <property type="entry name" value="P-loop_NTPase"/>
</dbReference>
<dbReference type="Gene3D" id="3.40.50.300">
    <property type="entry name" value="P-loop containing nucleotide triphosphate hydrolases"/>
    <property type="match status" value="1"/>
</dbReference>
<dbReference type="Proteomes" id="UP000015559">
    <property type="component" value="Chromosome"/>
</dbReference>
<gene>
    <name evidence="2" type="ORF">SCD_n01069</name>
</gene>